<dbReference type="AlphaFoldDB" id="P74767"/>
<feature type="domain" description="AdoMet activation" evidence="2">
    <location>
        <begin position="1"/>
        <end position="65"/>
    </location>
</feature>
<dbReference type="InParanoid" id="P74767"/>
<evidence type="ECO:0000313" key="4">
    <source>
        <dbReference type="Proteomes" id="UP000001425"/>
    </source>
</evidence>
<protein>
    <submittedName>
        <fullName evidence="3">Ssr1513 protein</fullName>
    </submittedName>
</protein>
<dbReference type="InterPro" id="IPR004223">
    <property type="entry name" value="VitB12-dep_Met_synth_activ_dom"/>
</dbReference>
<organism evidence="3 4">
    <name type="scientific">Synechocystis sp. (strain ATCC 27184 / PCC 6803 / Kazusa)</name>
    <dbReference type="NCBI Taxonomy" id="1111708"/>
    <lineage>
        <taxon>Bacteria</taxon>
        <taxon>Bacillati</taxon>
        <taxon>Cyanobacteriota</taxon>
        <taxon>Cyanophyceae</taxon>
        <taxon>Synechococcales</taxon>
        <taxon>Merismopediaceae</taxon>
        <taxon>Synechocystis</taxon>
    </lineage>
</organism>
<dbReference type="STRING" id="1148.gene:10499943"/>
<dbReference type="eggNOG" id="COG1410">
    <property type="taxonomic scope" value="Bacteria"/>
</dbReference>
<dbReference type="IntAct" id="P74767">
    <property type="interactions" value="2"/>
</dbReference>
<name>P74767_SYNY3</name>
<evidence type="ECO:0000313" key="3">
    <source>
        <dbReference type="EMBL" id="BAA10442.1"/>
    </source>
</evidence>
<reference evidence="3 4" key="1">
    <citation type="journal article" date="1995" name="DNA Res.">
        <title>Sequence analysis of the genome of the unicellular cyanobacterium Synechocystis sp. strain PCC6803. I. Sequence features in the 1 Mb region from map positions 64% to 92% of the genome.</title>
        <authorList>
            <person name="Kaneko T."/>
            <person name="Tanaka A."/>
            <person name="Sato S."/>
            <person name="Kotani H."/>
            <person name="Sazuka T."/>
            <person name="Miyajima N."/>
            <person name="Sugiura M."/>
            <person name="Tabata S."/>
        </authorList>
    </citation>
    <scope>NUCLEOTIDE SEQUENCE [LARGE SCALE GENOMIC DNA]</scope>
    <source>
        <strain evidence="4">ATCC 27184 / PCC 6803 / Kazusa</strain>
    </source>
</reference>
<dbReference type="Proteomes" id="UP000001425">
    <property type="component" value="Chromosome"/>
</dbReference>
<evidence type="ECO:0000259" key="2">
    <source>
        <dbReference type="PROSITE" id="PS50974"/>
    </source>
</evidence>
<gene>
    <name evidence="3" type="ordered locus">ssr1513</name>
</gene>
<dbReference type="PIR" id="S75707">
    <property type="entry name" value="S75707"/>
</dbReference>
<keyword evidence="1" id="KW-0808">Transferase</keyword>
<proteinExistence type="predicted"/>
<keyword evidence="4" id="KW-1185">Reference proteome</keyword>
<dbReference type="SUPFAM" id="SSF56507">
    <property type="entry name" value="Methionine synthase activation domain-like"/>
    <property type="match status" value="1"/>
</dbReference>
<keyword evidence="1" id="KW-0489">Methyltransferase</keyword>
<dbReference type="KEGG" id="syn:ssr1513"/>
<accession>P74767</accession>
<dbReference type="InterPro" id="IPR037010">
    <property type="entry name" value="VitB12-dep_Met_synth_activ_sf"/>
</dbReference>
<dbReference type="EnsemblBacteria" id="BAA10442">
    <property type="protein sequence ID" value="BAA10442"/>
    <property type="gene ID" value="BAA10442"/>
</dbReference>
<evidence type="ECO:0000256" key="1">
    <source>
        <dbReference type="PROSITE-ProRule" id="PRU00346"/>
    </source>
</evidence>
<dbReference type="PROSITE" id="PS50974">
    <property type="entry name" value="ADOMET_ACTIVATION"/>
    <property type="match status" value="1"/>
</dbReference>
<dbReference type="GO" id="GO:0008705">
    <property type="term" value="F:methionine synthase activity"/>
    <property type="evidence" value="ECO:0007669"/>
    <property type="project" value="InterPro"/>
</dbReference>
<dbReference type="PaxDb" id="1148-1673308"/>
<dbReference type="EMBL" id="BA000022">
    <property type="protein sequence ID" value="BAA10442.1"/>
    <property type="molecule type" value="Genomic_DNA"/>
</dbReference>
<sequence length="65" mass="7339">MAIAKFEFPLQKSGRRLYITGFFAPKESDITDVFPLQALTVGEIAAEYARELFAGDNYTDCLYPK</sequence>
<dbReference type="GO" id="GO:0032259">
    <property type="term" value="P:methylation"/>
    <property type="evidence" value="ECO:0007669"/>
    <property type="project" value="UniProtKB-KW"/>
</dbReference>
<reference evidence="3 4" key="2">
    <citation type="journal article" date="1996" name="DNA Res.">
        <title>Sequence analysis of the genome of the unicellular cyanobacterium Synechocystis sp. strain PCC6803. II. Sequence determination of the entire genome and assignment of potential protein-coding regions.</title>
        <authorList>
            <person name="Kaneko T."/>
            <person name="Sato S."/>
            <person name="Kotani H."/>
            <person name="Tanaka A."/>
            <person name="Asamizu E."/>
            <person name="Nakamura Y."/>
            <person name="Miyajima N."/>
            <person name="Hirosawa M."/>
            <person name="Sugiura M."/>
            <person name="Sasamoto S."/>
            <person name="Kimura T."/>
            <person name="Hosouchi T."/>
            <person name="Matsuno A."/>
            <person name="Muraki A."/>
            <person name="Nakazaki N."/>
            <person name="Naruo K."/>
            <person name="Okumura S."/>
            <person name="Shimpo S."/>
            <person name="Takeuchi C."/>
            <person name="Wada T."/>
            <person name="Watanabe A."/>
            <person name="Yamada M."/>
            <person name="Yasuda M."/>
            <person name="Tabata S."/>
        </authorList>
    </citation>
    <scope>NUCLEOTIDE SEQUENCE [LARGE SCALE GENOMIC DNA]</scope>
    <source>
        <strain evidence="4">ATCC 27184 / PCC 6803 / Kazusa</strain>
    </source>
</reference>